<dbReference type="RefSeq" id="WP_188573358.1">
    <property type="nucleotide sequence ID" value="NZ_BMFW01000034.1"/>
</dbReference>
<comment type="caution">
    <text evidence="1">The sequence shown here is derived from an EMBL/GenBank/DDBJ whole genome shotgun (WGS) entry which is preliminary data.</text>
</comment>
<accession>A0ABQ2B0C4</accession>
<gene>
    <name evidence="1" type="ORF">GCM10007170_40920</name>
</gene>
<sequence length="58" mass="6199">MAAFPLSNSKHDSFPGPPSIGNLLIYSLQDKDPSTSSYPIAFMKDGTALDDSPWRGGV</sequence>
<protein>
    <submittedName>
        <fullName evidence="1">Uncharacterized protein</fullName>
    </submittedName>
</protein>
<keyword evidence="2" id="KW-1185">Reference proteome</keyword>
<proteinExistence type="predicted"/>
<dbReference type="EMBL" id="BMFW01000034">
    <property type="protein sequence ID" value="GGI01451.1"/>
    <property type="molecule type" value="Genomic_DNA"/>
</dbReference>
<evidence type="ECO:0000313" key="2">
    <source>
        <dbReference type="Proteomes" id="UP000643279"/>
    </source>
</evidence>
<evidence type="ECO:0000313" key="1">
    <source>
        <dbReference type="EMBL" id="GGI01451.1"/>
    </source>
</evidence>
<name>A0ABQ2B0C4_9MICC</name>
<dbReference type="Proteomes" id="UP000643279">
    <property type="component" value="Unassembled WGS sequence"/>
</dbReference>
<organism evidence="1 2">
    <name type="scientific">Arthrobacter liuii</name>
    <dbReference type="NCBI Taxonomy" id="1476996"/>
    <lineage>
        <taxon>Bacteria</taxon>
        <taxon>Bacillati</taxon>
        <taxon>Actinomycetota</taxon>
        <taxon>Actinomycetes</taxon>
        <taxon>Micrococcales</taxon>
        <taxon>Micrococcaceae</taxon>
        <taxon>Arthrobacter</taxon>
    </lineage>
</organism>
<reference evidence="2" key="1">
    <citation type="journal article" date="2019" name="Int. J. Syst. Evol. Microbiol.">
        <title>The Global Catalogue of Microorganisms (GCM) 10K type strain sequencing project: providing services to taxonomists for standard genome sequencing and annotation.</title>
        <authorList>
            <consortium name="The Broad Institute Genomics Platform"/>
            <consortium name="The Broad Institute Genome Sequencing Center for Infectious Disease"/>
            <person name="Wu L."/>
            <person name="Ma J."/>
        </authorList>
    </citation>
    <scope>NUCLEOTIDE SEQUENCE [LARGE SCALE GENOMIC DNA]</scope>
    <source>
        <strain evidence="2">CGMCC 1.12778</strain>
    </source>
</reference>